<name>A0AAV4PRM5_CAEEX</name>
<sequence length="92" mass="10960">MIKRQMPREPKKPDCFHSDIMTHLILSKSKQRKELITKEVESNNPIATNCNKTVDLIEWRENIYSAQNDETYVVCLKHIWNGLLFVQTHRTY</sequence>
<dbReference type="AlphaFoldDB" id="A0AAV4PRM5"/>
<comment type="caution">
    <text evidence="1">The sequence shown here is derived from an EMBL/GenBank/DDBJ whole genome shotgun (WGS) entry which is preliminary data.</text>
</comment>
<dbReference type="EMBL" id="BPLR01004964">
    <property type="protein sequence ID" value="GIX98811.1"/>
    <property type="molecule type" value="Genomic_DNA"/>
</dbReference>
<dbReference type="Proteomes" id="UP001054945">
    <property type="component" value="Unassembled WGS sequence"/>
</dbReference>
<accession>A0AAV4PRM5</accession>
<evidence type="ECO:0000313" key="1">
    <source>
        <dbReference type="EMBL" id="GIX98811.1"/>
    </source>
</evidence>
<gene>
    <name evidence="1" type="ORF">CEXT_771211</name>
</gene>
<evidence type="ECO:0000313" key="2">
    <source>
        <dbReference type="Proteomes" id="UP001054945"/>
    </source>
</evidence>
<keyword evidence="2" id="KW-1185">Reference proteome</keyword>
<proteinExistence type="predicted"/>
<organism evidence="1 2">
    <name type="scientific">Caerostris extrusa</name>
    <name type="common">Bark spider</name>
    <name type="synonym">Caerostris bankana</name>
    <dbReference type="NCBI Taxonomy" id="172846"/>
    <lineage>
        <taxon>Eukaryota</taxon>
        <taxon>Metazoa</taxon>
        <taxon>Ecdysozoa</taxon>
        <taxon>Arthropoda</taxon>
        <taxon>Chelicerata</taxon>
        <taxon>Arachnida</taxon>
        <taxon>Araneae</taxon>
        <taxon>Araneomorphae</taxon>
        <taxon>Entelegynae</taxon>
        <taxon>Araneoidea</taxon>
        <taxon>Araneidae</taxon>
        <taxon>Caerostris</taxon>
    </lineage>
</organism>
<reference evidence="1 2" key="1">
    <citation type="submission" date="2021-06" db="EMBL/GenBank/DDBJ databases">
        <title>Caerostris extrusa draft genome.</title>
        <authorList>
            <person name="Kono N."/>
            <person name="Arakawa K."/>
        </authorList>
    </citation>
    <scope>NUCLEOTIDE SEQUENCE [LARGE SCALE GENOMIC DNA]</scope>
</reference>
<protein>
    <submittedName>
        <fullName evidence="1">Uncharacterized protein</fullName>
    </submittedName>
</protein>